<reference evidence="10 11" key="1">
    <citation type="submission" date="2024-02" db="EMBL/GenBank/DDBJ databases">
        <title>Bacteria isolated from the canopy kelp, Nereocystis luetkeana.</title>
        <authorList>
            <person name="Pfister C.A."/>
            <person name="Younker I.T."/>
            <person name="Light S.H."/>
        </authorList>
    </citation>
    <scope>NUCLEOTIDE SEQUENCE [LARGE SCALE GENOMIC DNA]</scope>
    <source>
        <strain evidence="10 11">TI.5.07</strain>
    </source>
</reference>
<evidence type="ECO:0000259" key="9">
    <source>
        <dbReference type="PROSITE" id="PS50850"/>
    </source>
</evidence>
<feature type="transmembrane region" description="Helical" evidence="8">
    <location>
        <begin position="174"/>
        <end position="192"/>
    </location>
</feature>
<proteinExistence type="inferred from homology"/>
<feature type="transmembrane region" description="Helical" evidence="8">
    <location>
        <begin position="84"/>
        <end position="103"/>
    </location>
</feature>
<keyword evidence="7 8" id="KW-0472">Membrane</keyword>
<feature type="transmembrane region" description="Helical" evidence="8">
    <location>
        <begin position="18"/>
        <end position="37"/>
    </location>
</feature>
<keyword evidence="3 8" id="KW-0813">Transport</keyword>
<feature type="transmembrane region" description="Helical" evidence="8">
    <location>
        <begin position="221"/>
        <end position="240"/>
    </location>
</feature>
<dbReference type="PANTHER" id="PTHR23502:SF70">
    <property type="entry name" value="BCR_CFLA FAMILY EFFLUX TRANSPORTER"/>
    <property type="match status" value="1"/>
</dbReference>
<protein>
    <recommendedName>
        <fullName evidence="8">Bcr/CflA family efflux transporter</fullName>
    </recommendedName>
</protein>
<dbReference type="InterPro" id="IPR036259">
    <property type="entry name" value="MFS_trans_sf"/>
</dbReference>
<feature type="transmembrane region" description="Helical" evidence="8">
    <location>
        <begin position="109"/>
        <end position="130"/>
    </location>
</feature>
<feature type="transmembrane region" description="Helical" evidence="8">
    <location>
        <begin position="53"/>
        <end position="72"/>
    </location>
</feature>
<evidence type="ECO:0000256" key="3">
    <source>
        <dbReference type="ARBA" id="ARBA00022448"/>
    </source>
</evidence>
<feature type="transmembrane region" description="Helical" evidence="8">
    <location>
        <begin position="351"/>
        <end position="371"/>
    </location>
</feature>
<comment type="subcellular location">
    <subcellularLocation>
        <location evidence="8">Cell inner membrane</location>
        <topology evidence="8">Multi-pass membrane protein</topology>
    </subcellularLocation>
    <subcellularLocation>
        <location evidence="1">Cell membrane</location>
        <topology evidence="1">Multi-pass membrane protein</topology>
    </subcellularLocation>
</comment>
<evidence type="ECO:0000256" key="1">
    <source>
        <dbReference type="ARBA" id="ARBA00004651"/>
    </source>
</evidence>
<comment type="similarity">
    <text evidence="2 8">Belongs to the major facilitator superfamily. Bcr/CmlA family.</text>
</comment>
<keyword evidence="4" id="KW-1003">Cell membrane</keyword>
<keyword evidence="5 8" id="KW-0812">Transmembrane</keyword>
<keyword evidence="11" id="KW-1185">Reference proteome</keyword>
<gene>
    <name evidence="10" type="ORF">V6243_05570</name>
</gene>
<evidence type="ECO:0000313" key="10">
    <source>
        <dbReference type="EMBL" id="MEL0616294.1"/>
    </source>
</evidence>
<evidence type="ECO:0000256" key="5">
    <source>
        <dbReference type="ARBA" id="ARBA00022692"/>
    </source>
</evidence>
<keyword evidence="8" id="KW-0997">Cell inner membrane</keyword>
<evidence type="ECO:0000256" key="4">
    <source>
        <dbReference type="ARBA" id="ARBA00022475"/>
    </source>
</evidence>
<dbReference type="SUPFAM" id="SSF103473">
    <property type="entry name" value="MFS general substrate transporter"/>
    <property type="match status" value="1"/>
</dbReference>
<dbReference type="PROSITE" id="PS50850">
    <property type="entry name" value="MFS"/>
    <property type="match status" value="1"/>
</dbReference>
<feature type="transmembrane region" description="Helical" evidence="8">
    <location>
        <begin position="142"/>
        <end position="168"/>
    </location>
</feature>
<sequence>MSASSSATARPLPSARQLLLLLVGCVMFSPLAIDIYLPSLPAMAREFAQPTDVMQMTVTLFLGAVGVGQILVGPLTDLYGRRPALLGGALVYLAGAVVATLAQDIGMLYVGRILQGLGACATVTVAFAAVRDCYTPEQGARMYSYLNGALCIIPALAPVLGGLLAVQFGWRSNFLFMGFFALCVGSAAWRLFAETRPANTVVERPLYNWARYRPVLTSWRFLYQALVAMSAMSAILLYVSSSSELLVETLGHSELAFSAMFGGNAVINILTFFFAPRVITRLGRQPTVRLGLAIILVSGLMQGAAMAWLPLSAAAFMVPVGVLSVGFSLALGAASSLALEAFGERAGTAAALLGSIQLGGSAIVATALLSTPLAPQQGLLLISVVMILPLLLLGARRQPGLGVDETPQGS</sequence>
<evidence type="ECO:0000313" key="11">
    <source>
        <dbReference type="Proteomes" id="UP001378242"/>
    </source>
</evidence>
<dbReference type="EMBL" id="JBAKAP010000004">
    <property type="protein sequence ID" value="MEL0616294.1"/>
    <property type="molecule type" value="Genomic_DNA"/>
</dbReference>
<dbReference type="InterPro" id="IPR004812">
    <property type="entry name" value="Efflux_drug-R_Bcr/CmlA"/>
</dbReference>
<name>A0ABU9GCU6_COBMA</name>
<comment type="caution">
    <text evidence="10">The sequence shown here is derived from an EMBL/GenBank/DDBJ whole genome shotgun (WGS) entry which is preliminary data.</text>
</comment>
<dbReference type="PANTHER" id="PTHR23502">
    <property type="entry name" value="MAJOR FACILITATOR SUPERFAMILY"/>
    <property type="match status" value="1"/>
</dbReference>
<organism evidence="10 11">
    <name type="scientific">Cobetia marina</name>
    <name type="common">Deleya marina</name>
    <dbReference type="NCBI Taxonomy" id="28258"/>
    <lineage>
        <taxon>Bacteria</taxon>
        <taxon>Pseudomonadati</taxon>
        <taxon>Pseudomonadota</taxon>
        <taxon>Gammaproteobacteria</taxon>
        <taxon>Oceanospirillales</taxon>
        <taxon>Halomonadaceae</taxon>
        <taxon>Cobetia</taxon>
    </lineage>
</organism>
<feature type="transmembrane region" description="Helical" evidence="8">
    <location>
        <begin position="287"/>
        <end position="309"/>
    </location>
</feature>
<dbReference type="Gene3D" id="1.20.1720.10">
    <property type="entry name" value="Multidrug resistance protein D"/>
    <property type="match status" value="1"/>
</dbReference>
<evidence type="ECO:0000256" key="2">
    <source>
        <dbReference type="ARBA" id="ARBA00006236"/>
    </source>
</evidence>
<dbReference type="CDD" id="cd17320">
    <property type="entry name" value="MFS_MdfA_MDR_like"/>
    <property type="match status" value="1"/>
</dbReference>
<dbReference type="NCBIfam" id="TIGR00710">
    <property type="entry name" value="efflux_Bcr_CflA"/>
    <property type="match status" value="1"/>
</dbReference>
<evidence type="ECO:0000256" key="7">
    <source>
        <dbReference type="ARBA" id="ARBA00023136"/>
    </source>
</evidence>
<dbReference type="Proteomes" id="UP001378242">
    <property type="component" value="Unassembled WGS sequence"/>
</dbReference>
<dbReference type="Pfam" id="PF07690">
    <property type="entry name" value="MFS_1"/>
    <property type="match status" value="1"/>
</dbReference>
<evidence type="ECO:0000256" key="6">
    <source>
        <dbReference type="ARBA" id="ARBA00022989"/>
    </source>
</evidence>
<feature type="domain" description="Major facilitator superfamily (MFS) profile" evidence="9">
    <location>
        <begin position="18"/>
        <end position="401"/>
    </location>
</feature>
<accession>A0ABU9GCU6</accession>
<feature type="transmembrane region" description="Helical" evidence="8">
    <location>
        <begin position="255"/>
        <end position="275"/>
    </location>
</feature>
<feature type="transmembrane region" description="Helical" evidence="8">
    <location>
        <begin position="377"/>
        <end position="395"/>
    </location>
</feature>
<dbReference type="RefSeq" id="WP_176502746.1">
    <property type="nucleotide sequence ID" value="NZ_JAUOSQ010000007.1"/>
</dbReference>
<dbReference type="InterPro" id="IPR020846">
    <property type="entry name" value="MFS_dom"/>
</dbReference>
<evidence type="ECO:0000256" key="8">
    <source>
        <dbReference type="RuleBase" id="RU365088"/>
    </source>
</evidence>
<feature type="transmembrane region" description="Helical" evidence="8">
    <location>
        <begin position="315"/>
        <end position="339"/>
    </location>
</feature>
<keyword evidence="6 8" id="KW-1133">Transmembrane helix</keyword>
<dbReference type="InterPro" id="IPR011701">
    <property type="entry name" value="MFS"/>
</dbReference>